<organism evidence="2 3">
    <name type="scientific">Rheinheimera tangshanensis</name>
    <dbReference type="NCBI Taxonomy" id="400153"/>
    <lineage>
        <taxon>Bacteria</taxon>
        <taxon>Pseudomonadati</taxon>
        <taxon>Pseudomonadota</taxon>
        <taxon>Gammaproteobacteria</taxon>
        <taxon>Chromatiales</taxon>
        <taxon>Chromatiaceae</taxon>
        <taxon>Rheinheimera</taxon>
    </lineage>
</organism>
<gene>
    <name evidence="2" type="ORF">FU839_16075</name>
</gene>
<accession>A0A5C8LV94</accession>
<keyword evidence="1" id="KW-1133">Transmembrane helix</keyword>
<dbReference type="GO" id="GO:0008237">
    <property type="term" value="F:metallopeptidase activity"/>
    <property type="evidence" value="ECO:0007669"/>
    <property type="project" value="InterPro"/>
</dbReference>
<dbReference type="Gene3D" id="3.40.390.10">
    <property type="entry name" value="Collagenase (Catalytic Domain)"/>
    <property type="match status" value="1"/>
</dbReference>
<keyword evidence="3" id="KW-1185">Reference proteome</keyword>
<dbReference type="AlphaFoldDB" id="A0A5C8LV94"/>
<name>A0A5C8LV94_9GAMM</name>
<dbReference type="EMBL" id="VRLR01000012">
    <property type="protein sequence ID" value="TXK79070.1"/>
    <property type="molecule type" value="Genomic_DNA"/>
</dbReference>
<evidence type="ECO:0008006" key="4">
    <source>
        <dbReference type="Google" id="ProtNLM"/>
    </source>
</evidence>
<protein>
    <recommendedName>
        <fullName evidence="4">Sel1 repeat family protein</fullName>
    </recommendedName>
</protein>
<sequence>MQALLQLINRLMQLNKKSRFSGFFIFKPILFILMIAYLSGCEPALEHLPEQQLMDKAQQGNGAAAVLLAKKREQQADFPAALNWYQKAIDAGFRNELTALITLKKQQDGFLAAAGYLEYYLQQQQGLSGAETDLAANYGLWQYVQSPTHAISNSHSSCSLTLQPVVQSEAGSNRLMSLLQQWQQDPQLSALSVCFLPELRVNSTDLQCSHQSGQRIQCQYQVLMQKVAQGGFTQLLVVAGEGNANYNNGIVQLSESSSFEVFRHEFAHILGFIDEYSLSTEVAQAECSNDKIRPNLLTDEKQLQFYLKHWQLEPHQVQLYPVDSCNQAGKQAYAPVKTLSFMRSHEAEVPDLYVELMQKVLTRPELIMPVQYFYAYLARQQQDWHSWKLLMEQAAKQGYPDAQESMHKATVTPTAP</sequence>
<evidence type="ECO:0000256" key="1">
    <source>
        <dbReference type="SAM" id="Phobius"/>
    </source>
</evidence>
<dbReference type="Proteomes" id="UP000321814">
    <property type="component" value="Unassembled WGS sequence"/>
</dbReference>
<keyword evidence="1" id="KW-0812">Transmembrane</keyword>
<proteinExistence type="predicted"/>
<evidence type="ECO:0000313" key="2">
    <source>
        <dbReference type="EMBL" id="TXK79070.1"/>
    </source>
</evidence>
<dbReference type="OrthoDB" id="6313889at2"/>
<dbReference type="InterPro" id="IPR024079">
    <property type="entry name" value="MetalloPept_cat_dom_sf"/>
</dbReference>
<dbReference type="RefSeq" id="WP_053422727.1">
    <property type="nucleotide sequence ID" value="NZ_BAAAGC010000015.1"/>
</dbReference>
<feature type="transmembrane region" description="Helical" evidence="1">
    <location>
        <begin position="20"/>
        <end position="40"/>
    </location>
</feature>
<keyword evidence="1" id="KW-0472">Membrane</keyword>
<evidence type="ECO:0000313" key="3">
    <source>
        <dbReference type="Proteomes" id="UP000321814"/>
    </source>
</evidence>
<reference evidence="2 3" key="1">
    <citation type="submission" date="2019-08" db="EMBL/GenBank/DDBJ databases">
        <title>Draft genome analysis of Rheinheimera tangshanensis isolated from the roots of fresh rice plants (Oryza sativa).</title>
        <authorList>
            <person name="Yu Q."/>
            <person name="Qi Y."/>
            <person name="Zhang H."/>
            <person name="Pu J."/>
        </authorList>
    </citation>
    <scope>NUCLEOTIDE SEQUENCE [LARGE SCALE GENOMIC DNA]</scope>
    <source>
        <strain evidence="2 3">JA3-B52</strain>
    </source>
</reference>
<comment type="caution">
    <text evidence="2">The sequence shown here is derived from an EMBL/GenBank/DDBJ whole genome shotgun (WGS) entry which is preliminary data.</text>
</comment>